<dbReference type="Pfam" id="PF00015">
    <property type="entry name" value="MCPsignal"/>
    <property type="match status" value="1"/>
</dbReference>
<keyword evidence="4" id="KW-1133">Transmembrane helix</keyword>
<dbReference type="Gene3D" id="6.10.340.10">
    <property type="match status" value="1"/>
</dbReference>
<dbReference type="InterPro" id="IPR051310">
    <property type="entry name" value="MCP_chemotaxis"/>
</dbReference>
<dbReference type="PROSITE" id="PS50885">
    <property type="entry name" value="HAMP"/>
    <property type="match status" value="1"/>
</dbReference>
<dbReference type="CDD" id="cd11386">
    <property type="entry name" value="MCP_signal"/>
    <property type="match status" value="1"/>
</dbReference>
<feature type="transmembrane region" description="Helical" evidence="4">
    <location>
        <begin position="21"/>
        <end position="43"/>
    </location>
</feature>
<dbReference type="SUPFAM" id="SSF58104">
    <property type="entry name" value="Methyl-accepting chemotaxis protein (MCP) signaling domain"/>
    <property type="match status" value="1"/>
</dbReference>
<evidence type="ECO:0000256" key="3">
    <source>
        <dbReference type="PROSITE-ProRule" id="PRU00284"/>
    </source>
</evidence>
<dbReference type="InterPro" id="IPR004090">
    <property type="entry name" value="Chemotax_Me-accpt_rcpt"/>
</dbReference>
<dbReference type="InterPro" id="IPR000727">
    <property type="entry name" value="T_SNARE_dom"/>
</dbReference>
<keyword evidence="4" id="KW-0812">Transmembrane</keyword>
<dbReference type="PROSITE" id="PS50111">
    <property type="entry name" value="CHEMOTAXIS_TRANSDUC_2"/>
    <property type="match status" value="1"/>
</dbReference>
<gene>
    <name evidence="8" type="ORF">psyc5s11_48710</name>
</gene>
<dbReference type="SMART" id="SM00283">
    <property type="entry name" value="MA"/>
    <property type="match status" value="1"/>
</dbReference>
<dbReference type="InterPro" id="IPR003660">
    <property type="entry name" value="HAMP_dom"/>
</dbReference>
<feature type="domain" description="HAMP" evidence="7">
    <location>
        <begin position="216"/>
        <end position="268"/>
    </location>
</feature>
<evidence type="ECO:0000256" key="4">
    <source>
        <dbReference type="SAM" id="Phobius"/>
    </source>
</evidence>
<dbReference type="Proteomes" id="UP000824633">
    <property type="component" value="Chromosome"/>
</dbReference>
<keyword evidence="9" id="KW-1185">Reference proteome</keyword>
<evidence type="ECO:0000259" key="5">
    <source>
        <dbReference type="PROSITE" id="PS50111"/>
    </source>
</evidence>
<dbReference type="PANTHER" id="PTHR43531">
    <property type="entry name" value="PROTEIN ICFG"/>
    <property type="match status" value="1"/>
</dbReference>
<dbReference type="RefSeq" id="WP_224035041.1">
    <property type="nucleotide sequence ID" value="NZ_AP024849.1"/>
</dbReference>
<dbReference type="Gene3D" id="1.10.287.950">
    <property type="entry name" value="Methyl-accepting chemotaxis protein"/>
    <property type="match status" value="1"/>
</dbReference>
<evidence type="ECO:0000313" key="9">
    <source>
        <dbReference type="Proteomes" id="UP000824633"/>
    </source>
</evidence>
<dbReference type="PANTHER" id="PTHR43531:SF11">
    <property type="entry name" value="METHYL-ACCEPTING CHEMOTAXIS PROTEIN 3"/>
    <property type="match status" value="1"/>
</dbReference>
<sequence>MYNKLKEIMKNYSIHTKLKRTFASILGLTLFLMIVTICVVFFMSSRTNSLYDGPYKVSEVISDIRVNLQTTKMDMYRSIAETDLSIRNVYLEQADTESKDLANNVETLKGMFNKNPELLDEFLSNLKNSEEKRGKLSDLLKSDVNPSVLRVSQDTYSSQIKTTQDSIVKLFQLSQESAKSFVNSSNIYKYISVIFIVIIIIILIVISLLLSKVLEDVLLEGINHIKDIAKNLSSGNLKIDSKYDSKDEMGEMSNDLTNSIDMLVSYVNDITNTLETLASGRLDINLNASIKYIGDFTPIQNSLENIIDSLNTIFFNMNQSISSISNGSEQLSSTTQMLSDGSADQAGSVEELLASFTEILSQVKKNTENAEKANEFSNTTKQIVEDGNTKMQKLMDSMNEITISSKQISAIISTIEDIASQTNLLALNAAIEAARAGDAGKGFAVVADEVRNLAEQSGDAVKNITVIIGNSLSAVTNGENLTKETASSLSIIVKNVDDTANLVKEIAIASENQTEAITQMTAGVDQISQVVQTNSATAQELAASTEELVSQTQLIKTEMSKYTLNQSITD</sequence>
<organism evidence="8 9">
    <name type="scientific">Clostridium gelidum</name>
    <dbReference type="NCBI Taxonomy" id="704125"/>
    <lineage>
        <taxon>Bacteria</taxon>
        <taxon>Bacillati</taxon>
        <taxon>Bacillota</taxon>
        <taxon>Clostridia</taxon>
        <taxon>Eubacteriales</taxon>
        <taxon>Clostridiaceae</taxon>
        <taxon>Clostridium</taxon>
    </lineage>
</organism>
<dbReference type="PRINTS" id="PR00260">
    <property type="entry name" value="CHEMTRNSDUCR"/>
</dbReference>
<dbReference type="InterPro" id="IPR024478">
    <property type="entry name" value="HlyB_4HB_MCP"/>
</dbReference>
<dbReference type="InterPro" id="IPR004089">
    <property type="entry name" value="MCPsignal_dom"/>
</dbReference>
<protein>
    <submittedName>
        <fullName evidence="8">Methyl-accepting chemotaxis protein</fullName>
    </submittedName>
</protein>
<name>A0ABN6J398_9CLOT</name>
<reference evidence="9" key="1">
    <citation type="submission" date="2021-07" db="EMBL/GenBank/DDBJ databases">
        <title>Complete genome sequencing of a Clostridium isolate.</title>
        <authorList>
            <person name="Ueki A."/>
            <person name="Tonouchi A."/>
        </authorList>
    </citation>
    <scope>NUCLEOTIDE SEQUENCE [LARGE SCALE GENOMIC DNA]</scope>
    <source>
        <strain evidence="9">C5S11</strain>
    </source>
</reference>
<feature type="transmembrane region" description="Helical" evidence="4">
    <location>
        <begin position="187"/>
        <end position="210"/>
    </location>
</feature>
<proteinExistence type="inferred from homology"/>
<evidence type="ECO:0000259" key="6">
    <source>
        <dbReference type="PROSITE" id="PS50192"/>
    </source>
</evidence>
<keyword evidence="1" id="KW-0145">Chemotaxis</keyword>
<dbReference type="PROSITE" id="PS50192">
    <property type="entry name" value="T_SNARE"/>
    <property type="match status" value="1"/>
</dbReference>
<dbReference type="EMBL" id="AP024849">
    <property type="protein sequence ID" value="BCZ48804.1"/>
    <property type="molecule type" value="Genomic_DNA"/>
</dbReference>
<feature type="domain" description="Methyl-accepting transducer" evidence="5">
    <location>
        <begin position="320"/>
        <end position="549"/>
    </location>
</feature>
<evidence type="ECO:0000313" key="8">
    <source>
        <dbReference type="EMBL" id="BCZ48804.1"/>
    </source>
</evidence>
<keyword evidence="4" id="KW-0472">Membrane</keyword>
<accession>A0ABN6J398</accession>
<feature type="domain" description="T-SNARE coiled-coil homology" evidence="6">
    <location>
        <begin position="479"/>
        <end position="541"/>
    </location>
</feature>
<keyword evidence="3" id="KW-0807">Transducer</keyword>
<evidence type="ECO:0000259" key="7">
    <source>
        <dbReference type="PROSITE" id="PS50885"/>
    </source>
</evidence>
<evidence type="ECO:0000256" key="2">
    <source>
        <dbReference type="ARBA" id="ARBA00029447"/>
    </source>
</evidence>
<comment type="similarity">
    <text evidence="2">Belongs to the methyl-accepting chemotaxis (MCP) protein family.</text>
</comment>
<evidence type="ECO:0000256" key="1">
    <source>
        <dbReference type="ARBA" id="ARBA00022500"/>
    </source>
</evidence>
<dbReference type="Pfam" id="PF12729">
    <property type="entry name" value="4HB_MCP_1"/>
    <property type="match status" value="1"/>
</dbReference>